<dbReference type="EMBL" id="CAADII010000052">
    <property type="protein sequence ID" value="VFR55850.1"/>
    <property type="molecule type" value="Genomic_DNA"/>
</dbReference>
<evidence type="ECO:0000313" key="1">
    <source>
        <dbReference type="EMBL" id="VFR55850.1"/>
    </source>
</evidence>
<dbReference type="EMBL" id="CAADIK010000046">
    <property type="protein sequence ID" value="VFR79223.1"/>
    <property type="molecule type" value="Genomic_DNA"/>
</dbReference>
<sequence>MRTPIRFVLRVPILLVLLAAATSAAAEVWVITDAQHPVMGAEAATRVIALDAAQRIEAELSAQLPTDPQHAATLVQQRLNQGGTALQQRLREAYQGVTDAWSLGVTTVPAVVVDQRYVVYGETRLDRALARVAQYRKEHP</sequence>
<proteinExistence type="predicted"/>
<accession>A0A484YC50</accession>
<name>A0A484YC50_9ZZZZ</name>
<evidence type="ECO:0000313" key="4">
    <source>
        <dbReference type="EMBL" id="VFS33287.1"/>
    </source>
</evidence>
<dbReference type="EMBL" id="CAADIP010000026">
    <property type="protein sequence ID" value="VFR90277.1"/>
    <property type="molecule type" value="Genomic_DNA"/>
</dbReference>
<evidence type="ECO:0000313" key="2">
    <source>
        <dbReference type="EMBL" id="VFR79223.1"/>
    </source>
</evidence>
<dbReference type="AlphaFoldDB" id="A0A484YC50"/>
<organism evidence="4">
    <name type="scientific">plant metagenome</name>
    <dbReference type="NCBI Taxonomy" id="1297885"/>
    <lineage>
        <taxon>unclassified sequences</taxon>
        <taxon>metagenomes</taxon>
        <taxon>organismal metagenomes</taxon>
    </lineage>
</organism>
<gene>
    <name evidence="1" type="ORF">BRI6_4347</name>
    <name evidence="2" type="ORF">BRI9_4407</name>
    <name evidence="3" type="ORF">IVO3_4404</name>
    <name evidence="4" type="ORF">RAN7_4336</name>
</gene>
<dbReference type="NCBIfam" id="TIGR03757">
    <property type="entry name" value="conj_TIGR03757"/>
    <property type="match status" value="1"/>
</dbReference>
<dbReference type="EMBL" id="CAADIZ010000067">
    <property type="protein sequence ID" value="VFS33287.1"/>
    <property type="molecule type" value="Genomic_DNA"/>
</dbReference>
<protein>
    <recommendedName>
        <fullName evidence="5">TIGR03757 family integrating conjugative element protein</fullName>
    </recommendedName>
</protein>
<evidence type="ECO:0000313" key="3">
    <source>
        <dbReference type="EMBL" id="VFR90277.1"/>
    </source>
</evidence>
<evidence type="ECO:0008006" key="5">
    <source>
        <dbReference type="Google" id="ProtNLM"/>
    </source>
</evidence>
<dbReference type="InterPro" id="IPR011090">
    <property type="entry name" value="Integr_conj_element_PFL4709"/>
</dbReference>
<reference evidence="4" key="1">
    <citation type="submission" date="2019-03" db="EMBL/GenBank/DDBJ databases">
        <authorList>
            <person name="Danneels B."/>
        </authorList>
    </citation>
    <scope>NUCLEOTIDE SEQUENCE</scope>
</reference>
<dbReference type="Pfam" id="PF07511">
    <property type="entry name" value="DUF1525"/>
    <property type="match status" value="1"/>
</dbReference>